<dbReference type="RefSeq" id="WP_230434062.1">
    <property type="nucleotide sequence ID" value="NZ_JAFFQI010000147.1"/>
</dbReference>
<accession>A0ABS8NRF7</accession>
<proteinExistence type="predicted"/>
<evidence type="ECO:0008006" key="3">
    <source>
        <dbReference type="Google" id="ProtNLM"/>
    </source>
</evidence>
<dbReference type="Proteomes" id="UP001430396">
    <property type="component" value="Unassembled WGS sequence"/>
</dbReference>
<organism evidence="1 2">
    <name type="scientific">Xanthomonas melonis</name>
    <dbReference type="NCBI Taxonomy" id="56456"/>
    <lineage>
        <taxon>Bacteria</taxon>
        <taxon>Pseudomonadati</taxon>
        <taxon>Pseudomonadota</taxon>
        <taxon>Gammaproteobacteria</taxon>
        <taxon>Lysobacterales</taxon>
        <taxon>Lysobacteraceae</taxon>
        <taxon>Xanthomonas</taxon>
    </lineage>
</organism>
<name>A0ABS8NRF7_9XANT</name>
<keyword evidence="2" id="KW-1185">Reference proteome</keyword>
<protein>
    <recommendedName>
        <fullName evidence="3">Immunity protein 43 domain-containing protein</fullName>
    </recommendedName>
</protein>
<sequence>MSSPEIQLWFYAKPDKALSIEQRHAEVMRRMSHIGRPLGFEGLDLPAAPSCGDGLTASYKIALPVKGLLFFGDYVYRGEKYIYEDHGSFDEHLRFGFKTSNKSIDYKRVLNRQFQDISQAFGAYKAFASYDLYSVYYQGNGPDENPVYDRLTKDESIDVDGRNNIYTLHPVQFWDGDHCWRALGYGPDEVVARLHGKVQCVERFLDGVFLLLNDDPDLSYEEFVSINECVKPILGLI</sequence>
<dbReference type="EMBL" id="JAFFQI010000147">
    <property type="protein sequence ID" value="MCD0265009.1"/>
    <property type="molecule type" value="Genomic_DNA"/>
</dbReference>
<gene>
    <name evidence="1" type="ORF">JWH11_00845</name>
</gene>
<evidence type="ECO:0000313" key="1">
    <source>
        <dbReference type="EMBL" id="MCD0265009.1"/>
    </source>
</evidence>
<reference evidence="1" key="1">
    <citation type="submission" date="2021-02" db="EMBL/GenBank/DDBJ databases">
        <title>Copper resistance gene diversity in local Xanthomonas species at agrochemical polluted sites in Trinidad, Trinidad and Tobago.</title>
        <authorList>
            <person name="Ramnarine S.D.B.J."/>
            <person name="Ramsubhag A."/>
            <person name="Jayaraman J."/>
        </authorList>
    </citation>
    <scope>NUCLEOTIDE SEQUENCE</scope>
    <source>
        <strain evidence="1">CaNP6A</strain>
    </source>
</reference>
<comment type="caution">
    <text evidence="1">The sequence shown here is derived from an EMBL/GenBank/DDBJ whole genome shotgun (WGS) entry which is preliminary data.</text>
</comment>
<evidence type="ECO:0000313" key="2">
    <source>
        <dbReference type="Proteomes" id="UP001430396"/>
    </source>
</evidence>